<dbReference type="GO" id="GO:0005524">
    <property type="term" value="F:ATP binding"/>
    <property type="evidence" value="ECO:0007669"/>
    <property type="project" value="UniProtKB-KW"/>
</dbReference>
<dbReference type="InterPro" id="IPR000641">
    <property type="entry name" value="CbxX/CfxQ"/>
</dbReference>
<feature type="domain" description="AAA+ ATPase" evidence="4">
    <location>
        <begin position="414"/>
        <end position="555"/>
    </location>
</feature>
<dbReference type="PaxDb" id="2903-EOD07571"/>
<dbReference type="InterPro" id="IPR003593">
    <property type="entry name" value="AAA+_ATPase"/>
</dbReference>
<dbReference type="RefSeq" id="XP_005776934.1">
    <property type="nucleotide sequence ID" value="XM_005776877.1"/>
</dbReference>
<dbReference type="GO" id="GO:0016887">
    <property type="term" value="F:ATP hydrolysis activity"/>
    <property type="evidence" value="ECO:0007669"/>
    <property type="project" value="InterPro"/>
</dbReference>
<evidence type="ECO:0000256" key="2">
    <source>
        <dbReference type="ARBA" id="ARBA00022741"/>
    </source>
</evidence>
<dbReference type="KEGG" id="ehx:EMIHUDRAFT_218568"/>
<dbReference type="AlphaFoldDB" id="A0A0D3JLX0"/>
<feature type="domain" description="AAA+ ATPase" evidence="4">
    <location>
        <begin position="161"/>
        <end position="279"/>
    </location>
</feature>
<dbReference type="InterPro" id="IPR003959">
    <property type="entry name" value="ATPase_AAA_core"/>
</dbReference>
<evidence type="ECO:0000259" key="4">
    <source>
        <dbReference type="SMART" id="SM00382"/>
    </source>
</evidence>
<dbReference type="HOGENOM" id="CLU_006450_0_1_1"/>
<dbReference type="Proteomes" id="UP000013827">
    <property type="component" value="Unassembled WGS sequence"/>
</dbReference>
<keyword evidence="3" id="KW-0067">ATP-binding</keyword>
<dbReference type="SUPFAM" id="SSF52540">
    <property type="entry name" value="P-loop containing nucleoside triphosphate hydrolases"/>
    <property type="match status" value="2"/>
</dbReference>
<dbReference type="STRING" id="2903.R1D9M5"/>
<organism evidence="5 6">
    <name type="scientific">Emiliania huxleyi (strain CCMP1516)</name>
    <dbReference type="NCBI Taxonomy" id="280463"/>
    <lineage>
        <taxon>Eukaryota</taxon>
        <taxon>Haptista</taxon>
        <taxon>Haptophyta</taxon>
        <taxon>Prymnesiophyceae</taxon>
        <taxon>Isochrysidales</taxon>
        <taxon>Noelaerhabdaceae</taxon>
        <taxon>Emiliania</taxon>
    </lineage>
</organism>
<dbReference type="KEGG" id="ehx:EMIHUDRAFT_238442"/>
<keyword evidence="6" id="KW-1185">Reference proteome</keyword>
<dbReference type="Pfam" id="PF00004">
    <property type="entry name" value="AAA"/>
    <property type="match status" value="1"/>
</dbReference>
<proteinExistence type="inferred from homology"/>
<dbReference type="Pfam" id="PF17866">
    <property type="entry name" value="AAA_lid_6"/>
    <property type="match status" value="1"/>
</dbReference>
<evidence type="ECO:0000256" key="1">
    <source>
        <dbReference type="ARBA" id="ARBA00010378"/>
    </source>
</evidence>
<dbReference type="PRINTS" id="PR00819">
    <property type="entry name" value="CBXCFQXSUPER"/>
</dbReference>
<dbReference type="Gene3D" id="1.10.8.60">
    <property type="match status" value="2"/>
</dbReference>
<keyword evidence="2" id="KW-0547">Nucleotide-binding</keyword>
<dbReference type="InterPro" id="IPR027417">
    <property type="entry name" value="P-loop_NTPase"/>
</dbReference>
<reference evidence="6" key="1">
    <citation type="journal article" date="2013" name="Nature">
        <title>Pan genome of the phytoplankton Emiliania underpins its global distribution.</title>
        <authorList>
            <person name="Read B.A."/>
            <person name="Kegel J."/>
            <person name="Klute M.J."/>
            <person name="Kuo A."/>
            <person name="Lefebvre S.C."/>
            <person name="Maumus F."/>
            <person name="Mayer C."/>
            <person name="Miller J."/>
            <person name="Monier A."/>
            <person name="Salamov A."/>
            <person name="Young J."/>
            <person name="Aguilar M."/>
            <person name="Claverie J.M."/>
            <person name="Frickenhaus S."/>
            <person name="Gonzalez K."/>
            <person name="Herman E.K."/>
            <person name="Lin Y.C."/>
            <person name="Napier J."/>
            <person name="Ogata H."/>
            <person name="Sarno A.F."/>
            <person name="Shmutz J."/>
            <person name="Schroeder D."/>
            <person name="de Vargas C."/>
            <person name="Verret F."/>
            <person name="von Dassow P."/>
            <person name="Valentin K."/>
            <person name="Van de Peer Y."/>
            <person name="Wheeler G."/>
            <person name="Dacks J.B."/>
            <person name="Delwiche C.F."/>
            <person name="Dyhrman S.T."/>
            <person name="Glockner G."/>
            <person name="John U."/>
            <person name="Richards T."/>
            <person name="Worden A.Z."/>
            <person name="Zhang X."/>
            <person name="Grigoriev I.V."/>
            <person name="Allen A.E."/>
            <person name="Bidle K."/>
            <person name="Borodovsky M."/>
            <person name="Bowler C."/>
            <person name="Brownlee C."/>
            <person name="Cock J.M."/>
            <person name="Elias M."/>
            <person name="Gladyshev V.N."/>
            <person name="Groth M."/>
            <person name="Guda C."/>
            <person name="Hadaegh A."/>
            <person name="Iglesias-Rodriguez M.D."/>
            <person name="Jenkins J."/>
            <person name="Jones B.M."/>
            <person name="Lawson T."/>
            <person name="Leese F."/>
            <person name="Lindquist E."/>
            <person name="Lobanov A."/>
            <person name="Lomsadze A."/>
            <person name="Malik S.B."/>
            <person name="Marsh M.E."/>
            <person name="Mackinder L."/>
            <person name="Mock T."/>
            <person name="Mueller-Roeber B."/>
            <person name="Pagarete A."/>
            <person name="Parker M."/>
            <person name="Probert I."/>
            <person name="Quesneville H."/>
            <person name="Raines C."/>
            <person name="Rensing S.A."/>
            <person name="Riano-Pachon D.M."/>
            <person name="Richier S."/>
            <person name="Rokitta S."/>
            <person name="Shiraiwa Y."/>
            <person name="Soanes D.M."/>
            <person name="van der Giezen M."/>
            <person name="Wahlund T.M."/>
            <person name="Williams B."/>
            <person name="Wilson W."/>
            <person name="Wolfe G."/>
            <person name="Wurch L.L."/>
        </authorList>
    </citation>
    <scope>NUCLEOTIDE SEQUENCE</scope>
</reference>
<sequence>MNFNNGALSSRLRRRFALPDFDDAELLQLLRSQLRTRPNYHVRDDKYLRIATRRLGKGRGSLGFGNARAVQADLELAFERQTARVVAERKAGASPDIFALERDDLLGEPPRPLDAETCAPLRALREMEGLGAVKASVDALLRLAESNAAREELELPTAEVSLNRVFLGNPGTGKTTVARLYGQILREIGLLSVGDVVLATPSDMIGSALGQSEERTNALLDQSAGCVLTAVIDTLVSRVTGDVGADRCVLLLGYRKEMERFLRKGNPGLARRFQLENAFVFEDYDDQALLRILMRNVARRGKEVAFDTAKQVVRRDLAKARMRPNFGNAGAVDNCVSSAVVRAEARLEALPADERATQGELLLADFLVEKPHVRDPSLVFEGLIGCEAIRTRLAEYQAVCAAAKRAGRDPIDDLALVFCFQGSPGTGKTTVARRMGMLFEALGVLPSAEVVQVSASDFSTGFVGQTAARTRDIFDSARGAVLFIDEAYRLYDPLGRSYMQEAVDEIVNLLTEEQYRGKLVVIFAGYAGQMSRLLDEVNPGLKSRVSDVIDFPDFAPAAAATMAAQQLGEKRLQLPAGAESLEPWMRRLVAAPRWANGRDVETYVRRVAVECATRETAVVPDAALDAALATVLQMKGQPAEAEEAVASPASPFMTAGPAVQREPRFDIDIAKALLEAKMDSGDEDDPAAGADDDLAEALQEAIVGLGYDEDDAARDKLERLLAGFADGSAPFPDDLRSRVLRRTGASAGAVDEALRRQAGPVLTAVRSAIAYRKKRAAQLDELEEGDKEEAIDEEERIMERLRQRGPCPEGFSWFRQGNGWRCGGGRHFVYDDDPILRED</sequence>
<evidence type="ECO:0000256" key="3">
    <source>
        <dbReference type="ARBA" id="ARBA00022840"/>
    </source>
</evidence>
<dbReference type="SMART" id="SM00382">
    <property type="entry name" value="AAA"/>
    <property type="match status" value="2"/>
</dbReference>
<dbReference type="RefSeq" id="XP_005760000.1">
    <property type="nucleotide sequence ID" value="XM_005759943.1"/>
</dbReference>
<dbReference type="GeneID" id="17253721"/>
<dbReference type="GeneID" id="17270049"/>
<dbReference type="FunFam" id="3.40.50.300:FF:000216">
    <property type="entry name" value="Type VII secretion ATPase EccA"/>
    <property type="match status" value="1"/>
</dbReference>
<dbReference type="InterPro" id="IPR041627">
    <property type="entry name" value="AAA_lid_6"/>
</dbReference>
<evidence type="ECO:0000313" key="5">
    <source>
        <dbReference type="EnsemblProtists" id="EOD24505"/>
    </source>
</evidence>
<reference evidence="5" key="2">
    <citation type="submission" date="2024-10" db="UniProtKB">
        <authorList>
            <consortium name="EnsemblProtists"/>
        </authorList>
    </citation>
    <scope>IDENTIFICATION</scope>
</reference>
<dbReference type="PANTHER" id="PTHR43392">
    <property type="entry name" value="AAA-TYPE ATPASE FAMILY PROTEIN / ANKYRIN REPEAT FAMILY PROTEIN"/>
    <property type="match status" value="1"/>
</dbReference>
<dbReference type="EnsemblProtists" id="EOD07571">
    <property type="protein sequence ID" value="EOD07571"/>
    <property type="gene ID" value="EMIHUDRAFT_218568"/>
</dbReference>
<protein>
    <recommendedName>
        <fullName evidence="4">AAA+ ATPase domain-containing protein</fullName>
    </recommendedName>
</protein>
<evidence type="ECO:0000313" key="6">
    <source>
        <dbReference type="Proteomes" id="UP000013827"/>
    </source>
</evidence>
<dbReference type="FunFam" id="1.10.8.60:FF:000160">
    <property type="entry name" value="WGS project CABT00000000 data, contig 2.55"/>
    <property type="match status" value="1"/>
</dbReference>
<dbReference type="Gene3D" id="3.40.50.300">
    <property type="entry name" value="P-loop containing nucleotide triphosphate hydrolases"/>
    <property type="match status" value="2"/>
</dbReference>
<dbReference type="EnsemblProtists" id="EOD24505">
    <property type="protein sequence ID" value="EOD24505"/>
    <property type="gene ID" value="EMIHUDRAFT_238442"/>
</dbReference>
<comment type="similarity">
    <text evidence="1">Belongs to the CbxX/CfxQ family.</text>
</comment>
<dbReference type="PANTHER" id="PTHR43392:SF2">
    <property type="entry name" value="AAA-TYPE ATPASE FAMILY PROTEIN _ ANKYRIN REPEAT FAMILY PROTEIN"/>
    <property type="match status" value="1"/>
</dbReference>
<dbReference type="eggNOG" id="KOG0730">
    <property type="taxonomic scope" value="Eukaryota"/>
</dbReference>
<dbReference type="InterPro" id="IPR050773">
    <property type="entry name" value="CbxX/CfxQ_RuBisCO_ESX"/>
</dbReference>
<accession>A0A0D3JLX0</accession>
<name>A0A0D3JLX0_EMIH1</name>